<dbReference type="Pfam" id="PF00480">
    <property type="entry name" value="ROK"/>
    <property type="match status" value="2"/>
</dbReference>
<sequence length="399" mass="42179">MSTVRRPAQTRNTRPTGGDQSLLRRINLGAALVRFRSGAATVAQVGDTIGVSRTSAQQIVNQLVELRWVTAEKPVPPSTPQIGPAPRRFRFRSEAGYVAGVDLGRHRIRAVVADLGGEPLASSTVEIGPGAGPIERLQAARAVVEACCQRARLRYSQVWVVAAGARGVIHKGRVVAAGGMPNWTGLDLEHELRAVLDRPVLVGNDCNIATVGEHWRGAGTDTGSLVNVAAGQSIGAGIMIDGTLLTGFAGYASEIHHLPFLRWRGAAARLKADPSEEVDIKAVFDQARAGSTSAQERVEDYARVLAEGIATIIATVDPELVVIGGGLSASGATLLEPVRRHLTPLTARMPRLELSPLGADAVTLGAIRIALNHVDTLIDAAADRLDDFPKPLRRVIAAS</sequence>
<proteinExistence type="inferred from homology"/>
<name>A0A7M4DDQ6_9MICO</name>
<keyword evidence="3" id="KW-0418">Kinase</keyword>
<feature type="region of interest" description="Disordered" evidence="2">
    <location>
        <begin position="1"/>
        <end position="20"/>
    </location>
</feature>
<dbReference type="EMBL" id="CACRYJ010000004">
    <property type="protein sequence ID" value="VZO34976.1"/>
    <property type="molecule type" value="Genomic_DNA"/>
</dbReference>
<dbReference type="AlphaFoldDB" id="A0A7M4DDQ6"/>
<gene>
    <name evidence="3" type="primary">nagK</name>
    <name evidence="3" type="ORF">HALOF300_00245</name>
</gene>
<reference evidence="3 4" key="1">
    <citation type="submission" date="2019-11" db="EMBL/GenBank/DDBJ databases">
        <authorList>
            <person name="Criscuolo A."/>
        </authorList>
    </citation>
    <scope>NUCLEOTIDE SEQUENCE [LARGE SCALE GENOMIC DNA]</scope>
    <source>
        <strain evidence="3">CIP111667</strain>
    </source>
</reference>
<dbReference type="PANTHER" id="PTHR18964:SF149">
    <property type="entry name" value="BIFUNCTIONAL UDP-N-ACETYLGLUCOSAMINE 2-EPIMERASE_N-ACETYLMANNOSAMINE KINASE"/>
    <property type="match status" value="1"/>
</dbReference>
<dbReference type="InterPro" id="IPR043129">
    <property type="entry name" value="ATPase_NBD"/>
</dbReference>
<protein>
    <submittedName>
        <fullName evidence="3">N-acetyl-D-glucosamine kinase</fullName>
        <ecNumber evidence="3">2.7.1.59</ecNumber>
    </submittedName>
</protein>
<dbReference type="InterPro" id="IPR000600">
    <property type="entry name" value="ROK"/>
</dbReference>
<keyword evidence="3" id="KW-0808">Transferase</keyword>
<dbReference type="PANTHER" id="PTHR18964">
    <property type="entry name" value="ROK (REPRESSOR, ORF, KINASE) FAMILY"/>
    <property type="match status" value="1"/>
</dbReference>
<dbReference type="EC" id="2.7.1.59" evidence="3"/>
<accession>A0A7M4DDQ6</accession>
<comment type="caution">
    <text evidence="3">The sequence shown here is derived from an EMBL/GenBank/DDBJ whole genome shotgun (WGS) entry which is preliminary data.</text>
</comment>
<dbReference type="GO" id="GO:0045127">
    <property type="term" value="F:N-acetylglucosamine kinase activity"/>
    <property type="evidence" value="ECO:0007669"/>
    <property type="project" value="UniProtKB-EC"/>
</dbReference>
<dbReference type="SUPFAM" id="SSF53067">
    <property type="entry name" value="Actin-like ATPase domain"/>
    <property type="match status" value="1"/>
</dbReference>
<evidence type="ECO:0000313" key="4">
    <source>
        <dbReference type="Proteomes" id="UP000419743"/>
    </source>
</evidence>
<organism evidence="3 4">
    <name type="scientific">Occultella aeris</name>
    <dbReference type="NCBI Taxonomy" id="2761496"/>
    <lineage>
        <taxon>Bacteria</taxon>
        <taxon>Bacillati</taxon>
        <taxon>Actinomycetota</taxon>
        <taxon>Actinomycetes</taxon>
        <taxon>Micrococcales</taxon>
        <taxon>Ruaniaceae</taxon>
        <taxon>Occultella</taxon>
    </lineage>
</organism>
<dbReference type="Proteomes" id="UP000419743">
    <property type="component" value="Unassembled WGS sequence"/>
</dbReference>
<dbReference type="Gene3D" id="3.30.420.40">
    <property type="match status" value="3"/>
</dbReference>
<feature type="compositionally biased region" description="Polar residues" evidence="2">
    <location>
        <begin position="1"/>
        <end position="19"/>
    </location>
</feature>
<comment type="similarity">
    <text evidence="1">Belongs to the ROK (NagC/XylR) family.</text>
</comment>
<evidence type="ECO:0000256" key="1">
    <source>
        <dbReference type="ARBA" id="ARBA00006479"/>
    </source>
</evidence>
<evidence type="ECO:0000256" key="2">
    <source>
        <dbReference type="SAM" id="MobiDB-lite"/>
    </source>
</evidence>
<evidence type="ECO:0000313" key="3">
    <source>
        <dbReference type="EMBL" id="VZO34976.1"/>
    </source>
</evidence>
<keyword evidence="4" id="KW-1185">Reference proteome</keyword>